<sequence length="119" mass="13185">MDRAPSSAQEAAELPPTPKKQPNSLLRPRSSRAPSSAQEAAELPPPPKKQLSSLLRPRSSQGSSTDDRNNMADPNRQSPLSRAELSGCPHERTRAQPNPHTPDTRAWWLIRWETTACSR</sequence>
<accession>A0A9R1BBX6</accession>
<name>A0A9R1BBX6_TRITD</name>
<evidence type="ECO:0000256" key="1">
    <source>
        <dbReference type="SAM" id="MobiDB-lite"/>
    </source>
</evidence>
<keyword evidence="3" id="KW-1185">Reference proteome</keyword>
<evidence type="ECO:0000313" key="3">
    <source>
        <dbReference type="Proteomes" id="UP000324705"/>
    </source>
</evidence>
<gene>
    <name evidence="2" type="ORF">TRITD_6Bv1G140010</name>
</gene>
<feature type="region of interest" description="Disordered" evidence="1">
    <location>
        <begin position="1"/>
        <end position="105"/>
    </location>
</feature>
<organism evidence="2 3">
    <name type="scientific">Triticum turgidum subsp. durum</name>
    <name type="common">Durum wheat</name>
    <name type="synonym">Triticum durum</name>
    <dbReference type="NCBI Taxonomy" id="4567"/>
    <lineage>
        <taxon>Eukaryota</taxon>
        <taxon>Viridiplantae</taxon>
        <taxon>Streptophyta</taxon>
        <taxon>Embryophyta</taxon>
        <taxon>Tracheophyta</taxon>
        <taxon>Spermatophyta</taxon>
        <taxon>Magnoliopsida</taxon>
        <taxon>Liliopsida</taxon>
        <taxon>Poales</taxon>
        <taxon>Poaceae</taxon>
        <taxon>BOP clade</taxon>
        <taxon>Pooideae</taxon>
        <taxon>Triticodae</taxon>
        <taxon>Triticeae</taxon>
        <taxon>Triticinae</taxon>
        <taxon>Triticum</taxon>
    </lineage>
</organism>
<dbReference type="Proteomes" id="UP000324705">
    <property type="component" value="Chromosome 6B"/>
</dbReference>
<proteinExistence type="predicted"/>
<evidence type="ECO:0000313" key="2">
    <source>
        <dbReference type="EMBL" id="VAI59003.1"/>
    </source>
</evidence>
<feature type="compositionally biased region" description="Low complexity" evidence="1">
    <location>
        <begin position="49"/>
        <end position="64"/>
    </location>
</feature>
<dbReference type="EMBL" id="LT934122">
    <property type="protein sequence ID" value="VAI59003.1"/>
    <property type="molecule type" value="Genomic_DNA"/>
</dbReference>
<protein>
    <submittedName>
        <fullName evidence="2">Uncharacterized protein</fullName>
    </submittedName>
</protein>
<dbReference type="Gramene" id="TRITD6Bv1G140010.1">
    <property type="protein sequence ID" value="TRITD6Bv1G140010.1"/>
    <property type="gene ID" value="TRITD6Bv1G140010"/>
</dbReference>
<dbReference type="AlphaFoldDB" id="A0A9R1BBX6"/>
<feature type="compositionally biased region" description="Low complexity" evidence="1">
    <location>
        <begin position="24"/>
        <end position="37"/>
    </location>
</feature>
<reference evidence="2 3" key="1">
    <citation type="submission" date="2017-09" db="EMBL/GenBank/DDBJ databases">
        <authorList>
            <consortium name="International Durum Wheat Genome Sequencing Consortium (IDWGSC)"/>
            <person name="Milanesi L."/>
        </authorList>
    </citation>
    <scope>NUCLEOTIDE SEQUENCE [LARGE SCALE GENOMIC DNA]</scope>
    <source>
        <strain evidence="3">cv. Svevo</strain>
    </source>
</reference>